<sequence length="285" mass="33536">MDDTIYRHFGLQLSEMFYVKHMTKANYYEGFRDYVRRTIFEGMYQNLLPKRTMNRKADISYIGNYSLNKVMNRYAKAGWIKDDVAQWPRLKDLCDTFYEWNLEDFQSRDKQTFNETVQDFLADQQFHEVSNLTQLFGKTGLYVLVLDQYRALYLGATAVSFKNKICQHWRTQPSVKQITAGPVMPIEAFGAKDTSRIFIREISGRDQIIAEKLKLTSQLPKKYNLNRVADVDNADGIGIPEHEKDYGKRIWQTQQTLQFIPSRYAAMFKSQSQFSQQDFYSNTDN</sequence>
<name>A0A1K2I497_9LACO</name>
<proteinExistence type="predicted"/>
<reference evidence="1" key="1">
    <citation type="submission" date="2016-11" db="EMBL/GenBank/DDBJ databases">
        <authorList>
            <person name="Jaros S."/>
            <person name="Januszkiewicz K."/>
            <person name="Wedrychowicz H."/>
        </authorList>
    </citation>
    <scope>NUCLEOTIDE SEQUENCE</scope>
    <source>
        <strain evidence="1">ACA-DC 565</strain>
    </source>
</reference>
<organism evidence="1">
    <name type="scientific">Loigolactobacillus rennini</name>
    <dbReference type="NCBI Taxonomy" id="238013"/>
    <lineage>
        <taxon>Bacteria</taxon>
        <taxon>Bacillati</taxon>
        <taxon>Bacillota</taxon>
        <taxon>Bacilli</taxon>
        <taxon>Lactobacillales</taxon>
        <taxon>Lactobacillaceae</taxon>
        <taxon>Loigolactobacillus</taxon>
    </lineage>
</organism>
<dbReference type="AlphaFoldDB" id="A0A1K2I497"/>
<evidence type="ECO:0000313" key="1">
    <source>
        <dbReference type="EMBL" id="SFZ87171.1"/>
    </source>
</evidence>
<dbReference type="EMBL" id="LT634362">
    <property type="protein sequence ID" value="SFZ87171.1"/>
    <property type="molecule type" value="Genomic_DNA"/>
</dbReference>
<gene>
    <name evidence="1" type="ORF">LREN565_0284</name>
</gene>
<protein>
    <submittedName>
        <fullName evidence="1">Uncharacterized protein</fullName>
    </submittedName>
</protein>
<accession>A0A1K2I497</accession>